<dbReference type="Gene3D" id="3.90.550.10">
    <property type="entry name" value="Spore Coat Polysaccharide Biosynthesis Protein SpsA, Chain A"/>
    <property type="match status" value="1"/>
</dbReference>
<dbReference type="GeneID" id="36511062"/>
<evidence type="ECO:0000259" key="3">
    <source>
        <dbReference type="Pfam" id="PF00535"/>
    </source>
</evidence>
<reference evidence="5 6" key="1">
    <citation type="submission" date="2018-04" db="EMBL/GenBank/DDBJ databases">
        <title>Halococcoides cellulosivorans gen. nov., sp. nov., an extremely halophilic cellulose-utilizing haloarchaeon from hypersaline lakes.</title>
        <authorList>
            <person name="Sorokin D.Y."/>
            <person name="Toshchakov S.V."/>
            <person name="Samarov N.I."/>
            <person name="Korzhenkov A."/>
            <person name="Kublanov I.V."/>
        </authorList>
    </citation>
    <scope>NUCLEOTIDE SEQUENCE [LARGE SCALE GENOMIC DNA]</scope>
    <source>
        <strain evidence="5 6">HArcel1</strain>
    </source>
</reference>
<evidence type="ECO:0000259" key="4">
    <source>
        <dbReference type="Pfam" id="PF26629"/>
    </source>
</evidence>
<name>A0A2R4X470_9EURY</name>
<proteinExistence type="predicted"/>
<feature type="region of interest" description="Disordered" evidence="1">
    <location>
        <begin position="1"/>
        <end position="33"/>
    </location>
</feature>
<protein>
    <submittedName>
        <fullName evidence="5">Glycosyl transferase</fullName>
    </submittedName>
</protein>
<keyword evidence="2" id="KW-1133">Transmembrane helix</keyword>
<organism evidence="5 6">
    <name type="scientific">Halococcoides cellulosivorans</name>
    <dbReference type="NCBI Taxonomy" id="1679096"/>
    <lineage>
        <taxon>Archaea</taxon>
        <taxon>Methanobacteriati</taxon>
        <taxon>Methanobacteriota</taxon>
        <taxon>Stenosarchaea group</taxon>
        <taxon>Halobacteria</taxon>
        <taxon>Halobacteriales</taxon>
        <taxon>Haloarculaceae</taxon>
        <taxon>Halococcoides</taxon>
    </lineage>
</organism>
<evidence type="ECO:0000256" key="1">
    <source>
        <dbReference type="SAM" id="MobiDB-lite"/>
    </source>
</evidence>
<dbReference type="InterPro" id="IPR001173">
    <property type="entry name" value="Glyco_trans_2-like"/>
</dbReference>
<evidence type="ECO:0000313" key="6">
    <source>
        <dbReference type="Proteomes" id="UP000244727"/>
    </source>
</evidence>
<evidence type="ECO:0000256" key="2">
    <source>
        <dbReference type="SAM" id="Phobius"/>
    </source>
</evidence>
<dbReference type="Proteomes" id="UP000244727">
    <property type="component" value="Chromosome"/>
</dbReference>
<dbReference type="AlphaFoldDB" id="A0A2R4X470"/>
<dbReference type="KEGG" id="harc:HARCEL1_01105"/>
<feature type="transmembrane region" description="Helical" evidence="2">
    <location>
        <begin position="262"/>
        <end position="285"/>
    </location>
</feature>
<feature type="transmembrane region" description="Helical" evidence="2">
    <location>
        <begin position="381"/>
        <end position="404"/>
    </location>
</feature>
<keyword evidence="2" id="KW-0472">Membrane</keyword>
<sequence length="407" mass="43336">MGAVQQPQAEPSSEDRADTTEPSEQYLVGPDSDVTPTISVVMPTLNEAGGIATCIEWIKEGLADAETYGEIVVSDSSDDRTPEIAREMGAIVVEPDAPGYGNAYKYAFERVRGQYVVMGDADTTYDFSQLPRLLEPVAEGDADICMGSRLNGEIEPGAMPLLHQYVGNPLLTAFLNAFYDTNVSDSHSGFRVFDRSVLDELALETTGMEFASEMVMEAGARDLTIEEVPITYHEREGDATLNSFRDGWRHVRFMLVNAPGYLFLYPGAALIALGAVVMALAGTGVAVGDVSFGTHSIIAGSLSTIVGLQIASFGVFARLAGNPVNEPRDAITTAIVDRLRLEHGVVAGLALLTVGGGYGAWLVGRWAASGFQRLPLVGADVVAFTAIVLGLQAVFSSFFFSTLADDA</sequence>
<feature type="transmembrane region" description="Helical" evidence="2">
    <location>
        <begin position="297"/>
        <end position="320"/>
    </location>
</feature>
<dbReference type="CDD" id="cd04179">
    <property type="entry name" value="DPM_DPG-synthase_like"/>
    <property type="match status" value="1"/>
</dbReference>
<dbReference type="InterPro" id="IPR058718">
    <property type="entry name" value="Agl6_TM_C"/>
</dbReference>
<feature type="transmembrane region" description="Helical" evidence="2">
    <location>
        <begin position="341"/>
        <end position="361"/>
    </location>
</feature>
<dbReference type="PANTHER" id="PTHR48090">
    <property type="entry name" value="UNDECAPRENYL-PHOSPHATE 4-DEOXY-4-FORMAMIDO-L-ARABINOSE TRANSFERASE-RELATED"/>
    <property type="match status" value="1"/>
</dbReference>
<dbReference type="RefSeq" id="WP_108384028.1">
    <property type="nucleotide sequence ID" value="NZ_CP028858.1"/>
</dbReference>
<dbReference type="GO" id="GO:0016740">
    <property type="term" value="F:transferase activity"/>
    <property type="evidence" value="ECO:0007669"/>
    <property type="project" value="UniProtKB-KW"/>
</dbReference>
<feature type="compositionally biased region" description="Polar residues" evidence="1">
    <location>
        <begin position="1"/>
        <end position="11"/>
    </location>
</feature>
<gene>
    <name evidence="5" type="ORF">HARCEL1_01105</name>
</gene>
<evidence type="ECO:0000313" key="5">
    <source>
        <dbReference type="EMBL" id="AWB28580.1"/>
    </source>
</evidence>
<keyword evidence="6" id="KW-1185">Reference proteome</keyword>
<dbReference type="InterPro" id="IPR050256">
    <property type="entry name" value="Glycosyltransferase_2"/>
</dbReference>
<dbReference type="PANTHER" id="PTHR48090:SF7">
    <property type="entry name" value="RFBJ PROTEIN"/>
    <property type="match status" value="1"/>
</dbReference>
<feature type="domain" description="Glycosyltransferase 2-like" evidence="3">
    <location>
        <begin position="39"/>
        <end position="201"/>
    </location>
</feature>
<dbReference type="InterPro" id="IPR029044">
    <property type="entry name" value="Nucleotide-diphossugar_trans"/>
</dbReference>
<keyword evidence="5" id="KW-0808">Transferase</keyword>
<accession>A0A2R4X470</accession>
<dbReference type="Pfam" id="PF26629">
    <property type="entry name" value="GT2_TM_C"/>
    <property type="match status" value="1"/>
</dbReference>
<feature type="domain" description="Low-salt glycan biosynthesis hexosyltransferase Agl6 C-terminal transmembrane region" evidence="4">
    <location>
        <begin position="318"/>
        <end position="403"/>
    </location>
</feature>
<dbReference type="Pfam" id="PF00535">
    <property type="entry name" value="Glycos_transf_2"/>
    <property type="match status" value="1"/>
</dbReference>
<keyword evidence="2" id="KW-0812">Transmembrane</keyword>
<dbReference type="SUPFAM" id="SSF53448">
    <property type="entry name" value="Nucleotide-diphospho-sugar transferases"/>
    <property type="match status" value="1"/>
</dbReference>
<dbReference type="EMBL" id="CP028858">
    <property type="protein sequence ID" value="AWB28580.1"/>
    <property type="molecule type" value="Genomic_DNA"/>
</dbReference>